<accession>A0A3S5BYZ0</accession>
<dbReference type="EMBL" id="CAAALY010072334">
    <property type="protein sequence ID" value="VEL25209.1"/>
    <property type="molecule type" value="Genomic_DNA"/>
</dbReference>
<reference evidence="1" key="1">
    <citation type="submission" date="2018-11" db="EMBL/GenBank/DDBJ databases">
        <authorList>
            <consortium name="Pathogen Informatics"/>
        </authorList>
    </citation>
    <scope>NUCLEOTIDE SEQUENCE</scope>
</reference>
<dbReference type="AlphaFoldDB" id="A0A3S5BYZ0"/>
<keyword evidence="2" id="KW-1185">Reference proteome</keyword>
<protein>
    <submittedName>
        <fullName evidence="1">Uncharacterized protein</fullName>
    </submittedName>
</protein>
<sequence>MAIATSVLKLKQSSGQMLLFSNREARINLSGFLYREACRSVVHQLPGPGDRFPIICTSGRTTKFPTRQPDNPSVRTHQKALWPIADENNVIIIFSLIRLLLAKGK</sequence>
<gene>
    <name evidence="1" type="ORF">PXEA_LOCUS18649</name>
</gene>
<evidence type="ECO:0000313" key="2">
    <source>
        <dbReference type="Proteomes" id="UP000784294"/>
    </source>
</evidence>
<comment type="caution">
    <text evidence="1">The sequence shown here is derived from an EMBL/GenBank/DDBJ whole genome shotgun (WGS) entry which is preliminary data.</text>
</comment>
<proteinExistence type="predicted"/>
<organism evidence="1 2">
    <name type="scientific">Protopolystoma xenopodis</name>
    <dbReference type="NCBI Taxonomy" id="117903"/>
    <lineage>
        <taxon>Eukaryota</taxon>
        <taxon>Metazoa</taxon>
        <taxon>Spiralia</taxon>
        <taxon>Lophotrochozoa</taxon>
        <taxon>Platyhelminthes</taxon>
        <taxon>Monogenea</taxon>
        <taxon>Polyopisthocotylea</taxon>
        <taxon>Polystomatidea</taxon>
        <taxon>Polystomatidae</taxon>
        <taxon>Protopolystoma</taxon>
    </lineage>
</organism>
<name>A0A3S5BYZ0_9PLAT</name>
<dbReference type="Proteomes" id="UP000784294">
    <property type="component" value="Unassembled WGS sequence"/>
</dbReference>
<evidence type="ECO:0000313" key="1">
    <source>
        <dbReference type="EMBL" id="VEL25209.1"/>
    </source>
</evidence>